<keyword evidence="4" id="KW-1185">Reference proteome</keyword>
<reference evidence="5" key="1">
    <citation type="submission" date="2025-08" db="UniProtKB">
        <authorList>
            <consortium name="RefSeq"/>
        </authorList>
    </citation>
    <scope>IDENTIFICATION</scope>
    <source>
        <tissue evidence="5">Whole body</tissue>
    </source>
</reference>
<accession>A0ABM1IBD4</accession>
<keyword evidence="1" id="KW-0808">Transferase</keyword>
<dbReference type="SUPFAM" id="SSF52540">
    <property type="entry name" value="P-loop containing nucleoside triphosphate hydrolases"/>
    <property type="match status" value="1"/>
</dbReference>
<evidence type="ECO:0000313" key="4">
    <source>
        <dbReference type="Proteomes" id="UP000694924"/>
    </source>
</evidence>
<evidence type="ECO:0000256" key="2">
    <source>
        <dbReference type="ARBA" id="ARBA00022741"/>
    </source>
</evidence>
<dbReference type="Gene3D" id="3.40.50.300">
    <property type="entry name" value="P-loop containing nucleotide triphosphate hydrolases"/>
    <property type="match status" value="1"/>
</dbReference>
<organism evidence="4 5">
    <name type="scientific">Polistes dominula</name>
    <name type="common">European paper wasp</name>
    <name type="synonym">Vespa dominula</name>
    <dbReference type="NCBI Taxonomy" id="743375"/>
    <lineage>
        <taxon>Eukaryota</taxon>
        <taxon>Metazoa</taxon>
        <taxon>Ecdysozoa</taxon>
        <taxon>Arthropoda</taxon>
        <taxon>Hexapoda</taxon>
        <taxon>Insecta</taxon>
        <taxon>Pterygota</taxon>
        <taxon>Neoptera</taxon>
        <taxon>Endopterygota</taxon>
        <taxon>Hymenoptera</taxon>
        <taxon>Apocrita</taxon>
        <taxon>Aculeata</taxon>
        <taxon>Vespoidea</taxon>
        <taxon>Vespidae</taxon>
        <taxon>Polistinae</taxon>
        <taxon>Polistini</taxon>
        <taxon>Polistes</taxon>
    </lineage>
</organism>
<dbReference type="PANTHER" id="PTHR23359">
    <property type="entry name" value="NUCLEOTIDE KINASE"/>
    <property type="match status" value="1"/>
</dbReference>
<dbReference type="Proteomes" id="UP000694924">
    <property type="component" value="Unplaced"/>
</dbReference>
<dbReference type="Pfam" id="PF00406">
    <property type="entry name" value="ADK"/>
    <property type="match status" value="1"/>
</dbReference>
<protein>
    <submittedName>
        <fullName evidence="5">Adenylate kinase isoenzyme 1-like</fullName>
    </submittedName>
</protein>
<keyword evidence="3" id="KW-0418">Kinase</keyword>
<evidence type="ECO:0000256" key="3">
    <source>
        <dbReference type="ARBA" id="ARBA00022777"/>
    </source>
</evidence>
<gene>
    <name evidence="5" type="primary">LOC107066961</name>
</gene>
<evidence type="ECO:0000256" key="1">
    <source>
        <dbReference type="ARBA" id="ARBA00022679"/>
    </source>
</evidence>
<evidence type="ECO:0000313" key="5">
    <source>
        <dbReference type="RefSeq" id="XP_015177521.1"/>
    </source>
</evidence>
<dbReference type="RefSeq" id="XP_015177521.1">
    <property type="nucleotide sequence ID" value="XM_015322035.1"/>
</dbReference>
<name>A0ABM1IBD4_POLDO</name>
<proteinExistence type="predicted"/>
<dbReference type="InterPro" id="IPR027417">
    <property type="entry name" value="P-loop_NTPase"/>
</dbReference>
<keyword evidence="2" id="KW-0547">Nucleotide-binding</keyword>
<dbReference type="GeneID" id="107066961"/>
<sequence>MKEGQNVPANDVVPMVAEQMMSQPNAMGFLIVGFPRDKGQATMFNEEVKRPTLVLHLQVKRDVLVERAKNGTAKDDQNSLKLSEQINSYIDTISSTIEPNKKVTAEIDADEKNKDEIFKAAEKEIDKHTQKSET</sequence>
<dbReference type="InterPro" id="IPR000850">
    <property type="entry name" value="Adenylat/UMP-CMP_kin"/>
</dbReference>